<evidence type="ECO:0000313" key="3">
    <source>
        <dbReference type="Proteomes" id="UP001144036"/>
    </source>
</evidence>
<organism evidence="2 3">
    <name type="scientific">Nonomuraea corallina</name>
    <dbReference type="NCBI Taxonomy" id="2989783"/>
    <lineage>
        <taxon>Bacteria</taxon>
        <taxon>Bacillati</taxon>
        <taxon>Actinomycetota</taxon>
        <taxon>Actinomycetes</taxon>
        <taxon>Streptosporangiales</taxon>
        <taxon>Streptosporangiaceae</taxon>
        <taxon>Nonomuraea</taxon>
    </lineage>
</organism>
<proteinExistence type="predicted"/>
<dbReference type="EMBL" id="JAPNNL010000031">
    <property type="protein sequence ID" value="MDA0633932.1"/>
    <property type="molecule type" value="Genomic_DNA"/>
</dbReference>
<evidence type="ECO:0000256" key="1">
    <source>
        <dbReference type="SAM" id="MobiDB-lite"/>
    </source>
</evidence>
<dbReference type="RefSeq" id="WP_270154734.1">
    <property type="nucleotide sequence ID" value="NZ_JAPNNL010000031.1"/>
</dbReference>
<dbReference type="Proteomes" id="UP001144036">
    <property type="component" value="Unassembled WGS sequence"/>
</dbReference>
<feature type="region of interest" description="Disordered" evidence="1">
    <location>
        <begin position="81"/>
        <end position="111"/>
    </location>
</feature>
<name>A0ABT4S9T3_9ACTN</name>
<sequence length="125" mass="13515">MYSQSRTSRWPRAHAWFVVLLGFLTIAHLWSHSVYPPGDPHAIVEAIADSAHHEHEGGHGGQAHSHLFVTASVTTVADDPAEWPAAVDPPAGSAPARVRAPRGRAPPDDYRGRAALTQTLEVCRC</sequence>
<protein>
    <recommendedName>
        <fullName evidence="4">DUF2946 domain-containing protein</fullName>
    </recommendedName>
</protein>
<feature type="compositionally biased region" description="Low complexity" evidence="1">
    <location>
        <begin position="89"/>
        <end position="98"/>
    </location>
</feature>
<comment type="caution">
    <text evidence="2">The sequence shown here is derived from an EMBL/GenBank/DDBJ whole genome shotgun (WGS) entry which is preliminary data.</text>
</comment>
<reference evidence="2" key="1">
    <citation type="submission" date="2022-11" db="EMBL/GenBank/DDBJ databases">
        <title>Nonomuraea corallina sp. nov., a new species of the genus Nonomuraea isolated from sea side sediment in Thai sea.</title>
        <authorList>
            <person name="Ngamcharungchit C."/>
            <person name="Matsumoto A."/>
            <person name="Suriyachadkun C."/>
            <person name="Panbangred W."/>
            <person name="Inahashi Y."/>
            <person name="Intra B."/>
        </authorList>
    </citation>
    <scope>NUCLEOTIDE SEQUENCE</scope>
    <source>
        <strain evidence="2">MCN248</strain>
    </source>
</reference>
<evidence type="ECO:0008006" key="4">
    <source>
        <dbReference type="Google" id="ProtNLM"/>
    </source>
</evidence>
<gene>
    <name evidence="2" type="ORF">OUY22_10915</name>
</gene>
<accession>A0ABT4S9T3</accession>
<keyword evidence="3" id="KW-1185">Reference proteome</keyword>
<evidence type="ECO:0000313" key="2">
    <source>
        <dbReference type="EMBL" id="MDA0633932.1"/>
    </source>
</evidence>